<evidence type="ECO:0000256" key="1">
    <source>
        <dbReference type="SAM" id="Phobius"/>
    </source>
</evidence>
<feature type="transmembrane region" description="Helical" evidence="1">
    <location>
        <begin position="25"/>
        <end position="48"/>
    </location>
</feature>
<sequence>MASIDIYGVLFPYNEDSSSALTCILQLYTVLLFSVHHYIYFGLVLLIITKHHQRLALVLYPTYAIMTISST</sequence>
<accession>A0A8J6K9Y6</accession>
<evidence type="ECO:0000313" key="3">
    <source>
        <dbReference type="Proteomes" id="UP000770717"/>
    </source>
</evidence>
<proteinExistence type="predicted"/>
<keyword evidence="1" id="KW-0472">Membrane</keyword>
<comment type="caution">
    <text evidence="2">The sequence shown here is derived from an EMBL/GenBank/DDBJ whole genome shotgun (WGS) entry which is preliminary data.</text>
</comment>
<protein>
    <submittedName>
        <fullName evidence="2">Uncharacterized protein</fullName>
    </submittedName>
</protein>
<keyword evidence="3" id="KW-1185">Reference proteome</keyword>
<dbReference type="AlphaFoldDB" id="A0A8J6K9Y6"/>
<dbReference type="Proteomes" id="UP000770717">
    <property type="component" value="Unassembled WGS sequence"/>
</dbReference>
<evidence type="ECO:0000313" key="2">
    <source>
        <dbReference type="EMBL" id="KAG9480979.1"/>
    </source>
</evidence>
<organism evidence="2 3">
    <name type="scientific">Eleutherodactylus coqui</name>
    <name type="common">Puerto Rican coqui</name>
    <dbReference type="NCBI Taxonomy" id="57060"/>
    <lineage>
        <taxon>Eukaryota</taxon>
        <taxon>Metazoa</taxon>
        <taxon>Chordata</taxon>
        <taxon>Craniata</taxon>
        <taxon>Vertebrata</taxon>
        <taxon>Euteleostomi</taxon>
        <taxon>Amphibia</taxon>
        <taxon>Batrachia</taxon>
        <taxon>Anura</taxon>
        <taxon>Neobatrachia</taxon>
        <taxon>Hyloidea</taxon>
        <taxon>Eleutherodactylidae</taxon>
        <taxon>Eleutherodactylinae</taxon>
        <taxon>Eleutherodactylus</taxon>
        <taxon>Eleutherodactylus</taxon>
    </lineage>
</organism>
<keyword evidence="1" id="KW-0812">Transmembrane</keyword>
<reference evidence="2" key="1">
    <citation type="thesis" date="2020" institute="ProQuest LLC" country="789 East Eisenhower Parkway, Ann Arbor, MI, USA">
        <title>Comparative Genomics and Chromosome Evolution.</title>
        <authorList>
            <person name="Mudd A.B."/>
        </authorList>
    </citation>
    <scope>NUCLEOTIDE SEQUENCE</scope>
    <source>
        <strain evidence="2">HN-11 Male</strain>
        <tissue evidence="2">Kidney and liver</tissue>
    </source>
</reference>
<dbReference type="EMBL" id="WNTK01000006">
    <property type="protein sequence ID" value="KAG9480979.1"/>
    <property type="molecule type" value="Genomic_DNA"/>
</dbReference>
<keyword evidence="1" id="KW-1133">Transmembrane helix</keyword>
<gene>
    <name evidence="2" type="ORF">GDO78_010305</name>
</gene>
<name>A0A8J6K9Y6_ELECQ</name>